<dbReference type="Ensembl" id="ENSCABT00000004634.1">
    <property type="protein sequence ID" value="ENSCABP00000004266.1"/>
    <property type="gene ID" value="ENSCABG00000003217.1"/>
</dbReference>
<reference evidence="2" key="2">
    <citation type="submission" date="2025-09" db="UniProtKB">
        <authorList>
            <consortium name="Ensembl"/>
        </authorList>
    </citation>
    <scope>IDENTIFICATION</scope>
</reference>
<sequence>PPLTAGRPLCHTTPLQQWGEEVEDGAIYSVTLHRVRAGGPFWGPSGGEEAGVGPPCPFVQYRTCKLRRLRAGTLPQLVRGLVAASAESDPGYLPSFLATYRAFATPGGCCGLGGLRPAPGVTGMPPRPKGEGPQSLICPLLPGLTPPPCPQGCAAGFPGAPPAPQPAPAPRLPAPGSPGLGGVCVGRRATAELSGGAGR</sequence>
<keyword evidence="3" id="KW-1185">Reference proteome</keyword>
<feature type="compositionally biased region" description="Pro residues" evidence="1">
    <location>
        <begin position="159"/>
        <end position="176"/>
    </location>
</feature>
<reference evidence="2" key="1">
    <citation type="submission" date="2025-08" db="UniProtKB">
        <authorList>
            <consortium name="Ensembl"/>
        </authorList>
    </citation>
    <scope>IDENTIFICATION</scope>
</reference>
<dbReference type="AlphaFoldDB" id="A0A8C0ILU7"/>
<dbReference type="GeneTree" id="ENSGT00940000180109"/>
<feature type="region of interest" description="Disordered" evidence="1">
    <location>
        <begin position="158"/>
        <end position="183"/>
    </location>
</feature>
<evidence type="ECO:0000313" key="3">
    <source>
        <dbReference type="Proteomes" id="UP000694404"/>
    </source>
</evidence>
<name>A0A8C0ILU7_CHEAB</name>
<dbReference type="Proteomes" id="UP000694404">
    <property type="component" value="Unplaced"/>
</dbReference>
<dbReference type="Gene3D" id="1.20.870.10">
    <property type="entry name" value="Son of sevenless (SoS) protein Chain: S domain 1"/>
    <property type="match status" value="1"/>
</dbReference>
<evidence type="ECO:0000313" key="2">
    <source>
        <dbReference type="Ensembl" id="ENSCABP00000004266.1"/>
    </source>
</evidence>
<protein>
    <submittedName>
        <fullName evidence="2">Uncharacterized protein</fullName>
    </submittedName>
</protein>
<dbReference type="SUPFAM" id="SSF48366">
    <property type="entry name" value="Ras GEF"/>
    <property type="match status" value="1"/>
</dbReference>
<proteinExistence type="predicted"/>
<organism evidence="2 3">
    <name type="scientific">Chelonoidis abingdonii</name>
    <name type="common">Abingdon island giant tortoise</name>
    <name type="synonym">Testudo abingdonii</name>
    <dbReference type="NCBI Taxonomy" id="106734"/>
    <lineage>
        <taxon>Eukaryota</taxon>
        <taxon>Metazoa</taxon>
        <taxon>Chordata</taxon>
        <taxon>Craniata</taxon>
        <taxon>Vertebrata</taxon>
        <taxon>Euteleostomi</taxon>
        <taxon>Archelosauria</taxon>
        <taxon>Testudinata</taxon>
        <taxon>Testudines</taxon>
        <taxon>Cryptodira</taxon>
        <taxon>Durocryptodira</taxon>
        <taxon>Testudinoidea</taxon>
        <taxon>Testudinidae</taxon>
        <taxon>Chelonoidis</taxon>
    </lineage>
</organism>
<accession>A0A8C0ILU7</accession>
<evidence type="ECO:0000256" key="1">
    <source>
        <dbReference type="SAM" id="MobiDB-lite"/>
    </source>
</evidence>
<dbReference type="InterPro" id="IPR023578">
    <property type="entry name" value="Ras_GEF_dom_sf"/>
</dbReference>